<dbReference type="RefSeq" id="WP_208831237.1">
    <property type="nucleotide sequence ID" value="NZ_CP072110.1"/>
</dbReference>
<keyword evidence="3" id="KW-1185">Reference proteome</keyword>
<dbReference type="AlphaFoldDB" id="A0A975HHM8"/>
<dbReference type="Proteomes" id="UP000682739">
    <property type="component" value="Chromosome"/>
</dbReference>
<evidence type="ECO:0000313" key="2">
    <source>
        <dbReference type="EMBL" id="QTH63223.1"/>
    </source>
</evidence>
<organism evidence="2 3">
    <name type="scientific">Psychrosphaera ytuae</name>
    <dbReference type="NCBI Taxonomy" id="2820710"/>
    <lineage>
        <taxon>Bacteria</taxon>
        <taxon>Pseudomonadati</taxon>
        <taxon>Pseudomonadota</taxon>
        <taxon>Gammaproteobacteria</taxon>
        <taxon>Alteromonadales</taxon>
        <taxon>Pseudoalteromonadaceae</taxon>
        <taxon>Psychrosphaera</taxon>
    </lineage>
</organism>
<evidence type="ECO:0000256" key="1">
    <source>
        <dbReference type="SAM" id="SignalP"/>
    </source>
</evidence>
<proteinExistence type="predicted"/>
<feature type="chain" id="PRO_5037767309" evidence="1">
    <location>
        <begin position="44"/>
        <end position="307"/>
    </location>
</feature>
<evidence type="ECO:0000313" key="3">
    <source>
        <dbReference type="Proteomes" id="UP000682739"/>
    </source>
</evidence>
<protein>
    <submittedName>
        <fullName evidence="2">Uncharacterized protein</fullName>
    </submittedName>
</protein>
<feature type="signal peptide" evidence="1">
    <location>
        <begin position="1"/>
        <end position="43"/>
    </location>
</feature>
<reference evidence="2" key="1">
    <citation type="submission" date="2021-03" db="EMBL/GenBank/DDBJ databases">
        <title>Description of Psychrosphaera ytuae sp. nov. isolated from deep sea sediment of South China Sea.</title>
        <authorList>
            <person name="Zhang J."/>
            <person name="Xu X.-D."/>
        </authorList>
    </citation>
    <scope>NUCLEOTIDE SEQUENCE</scope>
    <source>
        <strain evidence="2">MTZ26</strain>
    </source>
</reference>
<gene>
    <name evidence="2" type="ORF">J1N51_10795</name>
</gene>
<dbReference type="EMBL" id="CP072110">
    <property type="protein sequence ID" value="QTH63223.1"/>
    <property type="molecule type" value="Genomic_DNA"/>
</dbReference>
<sequence length="307" mass="34244">MFRKKWSQDALKHVAFKAKYLMANSSKYTLALCLVISSGASFASNEDSLEQPNKSTSPLEKLKLVLSEVTTNQPIAGELQVSFKDIEEFDGEPRESVGSVGFFIQEDQKGLTISYDKQVTEAIKVETAARVVDEEVETPTIDAIREVGTTRINSILSPISSINTYLSPATLTRVESIENEQQALTKMYFSMPVESFIRDKQVRKYVDNFEGELVITTNEQGVPVEMTTTFEGSGRAYIFFKMKAAGGSINRYELVDGRLVMTFSERFNSFDSTFGKGENSSVFLFSPLKTKPNDSDYLAKTSNDTSM</sequence>
<name>A0A975HHM8_9GAMM</name>
<accession>A0A975HHM8</accession>
<dbReference type="KEGG" id="psym:J1N51_10795"/>
<keyword evidence="1" id="KW-0732">Signal</keyword>